<dbReference type="InterPro" id="IPR000014">
    <property type="entry name" value="PAS"/>
</dbReference>
<dbReference type="InterPro" id="IPR013655">
    <property type="entry name" value="PAS_fold_3"/>
</dbReference>
<dbReference type="PROSITE" id="PS50112">
    <property type="entry name" value="PAS"/>
    <property type="match status" value="1"/>
</dbReference>
<dbReference type="PROSITE" id="PS50111">
    <property type="entry name" value="CHEMOTAXIS_TRANSDUC_2"/>
    <property type="match status" value="1"/>
</dbReference>
<accession>A0ABV0GBH9</accession>
<dbReference type="PANTHER" id="PTHR43531">
    <property type="entry name" value="PROTEIN ICFG"/>
    <property type="match status" value="1"/>
</dbReference>
<evidence type="ECO:0000259" key="5">
    <source>
        <dbReference type="PROSITE" id="PS50885"/>
    </source>
</evidence>
<dbReference type="PRINTS" id="PR00260">
    <property type="entry name" value="CHEMTRNSDUCR"/>
</dbReference>
<evidence type="ECO:0000259" key="4">
    <source>
        <dbReference type="PROSITE" id="PS50112"/>
    </source>
</evidence>
<dbReference type="SUPFAM" id="SSF55785">
    <property type="entry name" value="PYP-like sensor domain (PAS domain)"/>
    <property type="match status" value="1"/>
</dbReference>
<gene>
    <name evidence="6" type="ORF">ABDJ40_06460</name>
</gene>
<dbReference type="Pfam" id="PF08447">
    <property type="entry name" value="PAS_3"/>
    <property type="match status" value="1"/>
</dbReference>
<dbReference type="InterPro" id="IPR004090">
    <property type="entry name" value="Chemotax_Me-accpt_rcpt"/>
</dbReference>
<proteinExistence type="inferred from homology"/>
<comment type="similarity">
    <text evidence="1">Belongs to the methyl-accepting chemotaxis (MCP) protein family.</text>
</comment>
<dbReference type="PANTHER" id="PTHR43531:SF7">
    <property type="entry name" value="AEROTAXIS RECEPTOR"/>
    <property type="match status" value="1"/>
</dbReference>
<evidence type="ECO:0000256" key="2">
    <source>
        <dbReference type="PROSITE-ProRule" id="PRU00284"/>
    </source>
</evidence>
<sequence length="516" mass="55043">MRNNQPVTQHEYDYPADATLMSTTDVQSHIQYCNAAFIAVSGYEQDELVGQPHNLVRHPDMPAEAFADMWTTLKGGESWTALVKNRRKNGDHYWVRANAAPMRRAGRVVGYLSVRTKPTRQEVEAAEAFYRQIREGRAGSLKFHKGLVVRGGWSAFLSWPKTLSLSWRVRGLLLLGWLAQSLAAYVTGSGGSQWLAVTGGAFVVNALLAMLIEGQAVYPLRRILDQALNVAAGNTAPAPEMGRVDEIGMLMRAVNQSGLNLRALVDDVDAQVGGVSSASSQIASGNNDLSQRTEMSASNLEQTASAMEELHGTVRSTADAANEAARQASQASSAAVSGGEIVGQVVKTMDDIATSSRRIGDIIGTIDGIAFQTNILALNAAVEAARAGEAGRGFAVVAAEVRALAQRSAEAAREIKVLIGNSVERVDSGAQLVGRAGTVMQDVVSQVERVDKLLGEISRAAREQTTGVQQVNESVSSLDQTTQQNAALVEESAAAAESLRQQAVRLAEAIAVYSTR</sequence>
<organism evidence="6 7">
    <name type="scientific">Roseateles flavus</name>
    <dbReference type="NCBI Taxonomy" id="3149041"/>
    <lineage>
        <taxon>Bacteria</taxon>
        <taxon>Pseudomonadati</taxon>
        <taxon>Pseudomonadota</taxon>
        <taxon>Betaproteobacteria</taxon>
        <taxon>Burkholderiales</taxon>
        <taxon>Sphaerotilaceae</taxon>
        <taxon>Roseateles</taxon>
    </lineage>
</organism>
<dbReference type="InterPro" id="IPR051310">
    <property type="entry name" value="MCP_chemotaxis"/>
</dbReference>
<dbReference type="SMART" id="SM00086">
    <property type="entry name" value="PAC"/>
    <property type="match status" value="1"/>
</dbReference>
<dbReference type="PROSITE" id="PS50885">
    <property type="entry name" value="HAMP"/>
    <property type="match status" value="1"/>
</dbReference>
<dbReference type="Proteomes" id="UP001462640">
    <property type="component" value="Unassembled WGS sequence"/>
</dbReference>
<dbReference type="Pfam" id="PF00672">
    <property type="entry name" value="HAMP"/>
    <property type="match status" value="1"/>
</dbReference>
<feature type="domain" description="Methyl-accepting transducer" evidence="3">
    <location>
        <begin position="271"/>
        <end position="500"/>
    </location>
</feature>
<name>A0ABV0GBH9_9BURK</name>
<feature type="domain" description="HAMP" evidence="5">
    <location>
        <begin position="214"/>
        <end position="266"/>
    </location>
</feature>
<protein>
    <submittedName>
        <fullName evidence="6">Methyl-accepting chemotaxis protein</fullName>
    </submittedName>
</protein>
<dbReference type="CDD" id="cd11386">
    <property type="entry name" value="MCP_signal"/>
    <property type="match status" value="1"/>
</dbReference>
<dbReference type="SMART" id="SM00283">
    <property type="entry name" value="MA"/>
    <property type="match status" value="1"/>
</dbReference>
<dbReference type="CDD" id="cd06225">
    <property type="entry name" value="HAMP"/>
    <property type="match status" value="1"/>
</dbReference>
<dbReference type="InterPro" id="IPR003660">
    <property type="entry name" value="HAMP_dom"/>
</dbReference>
<dbReference type="NCBIfam" id="TIGR00229">
    <property type="entry name" value="sensory_box"/>
    <property type="match status" value="1"/>
</dbReference>
<keyword evidence="7" id="KW-1185">Reference proteome</keyword>
<dbReference type="CDD" id="cd00130">
    <property type="entry name" value="PAS"/>
    <property type="match status" value="1"/>
</dbReference>
<evidence type="ECO:0000259" key="3">
    <source>
        <dbReference type="PROSITE" id="PS50111"/>
    </source>
</evidence>
<evidence type="ECO:0000313" key="7">
    <source>
        <dbReference type="Proteomes" id="UP001462640"/>
    </source>
</evidence>
<keyword evidence="2" id="KW-0807">Transducer</keyword>
<evidence type="ECO:0000256" key="1">
    <source>
        <dbReference type="ARBA" id="ARBA00029447"/>
    </source>
</evidence>
<dbReference type="InterPro" id="IPR035965">
    <property type="entry name" value="PAS-like_dom_sf"/>
</dbReference>
<dbReference type="Gene3D" id="1.10.287.950">
    <property type="entry name" value="Methyl-accepting chemotaxis protein"/>
    <property type="match status" value="1"/>
</dbReference>
<comment type="caution">
    <text evidence="6">The sequence shown here is derived from an EMBL/GenBank/DDBJ whole genome shotgun (WGS) entry which is preliminary data.</text>
</comment>
<dbReference type="Gene3D" id="3.30.450.20">
    <property type="entry name" value="PAS domain"/>
    <property type="match status" value="1"/>
</dbReference>
<dbReference type="RefSeq" id="WP_347607729.1">
    <property type="nucleotide sequence ID" value="NZ_JBDPZC010000002.1"/>
</dbReference>
<reference evidence="6 7" key="1">
    <citation type="submission" date="2024-05" db="EMBL/GenBank/DDBJ databases">
        <title>Roseateles sp. 2.12 16S ribosomal RNA gene Genome sequencing and assembly.</title>
        <authorList>
            <person name="Woo H."/>
        </authorList>
    </citation>
    <scope>NUCLEOTIDE SEQUENCE [LARGE SCALE GENOMIC DNA]</scope>
    <source>
        <strain evidence="6 7">2.12</strain>
    </source>
</reference>
<feature type="domain" description="PAS" evidence="4">
    <location>
        <begin position="25"/>
        <end position="60"/>
    </location>
</feature>
<dbReference type="EMBL" id="JBDPZC010000002">
    <property type="protein sequence ID" value="MEO3712408.1"/>
    <property type="molecule type" value="Genomic_DNA"/>
</dbReference>
<dbReference type="InterPro" id="IPR001610">
    <property type="entry name" value="PAC"/>
</dbReference>
<evidence type="ECO:0000313" key="6">
    <source>
        <dbReference type="EMBL" id="MEO3712408.1"/>
    </source>
</evidence>
<dbReference type="SUPFAM" id="SSF58104">
    <property type="entry name" value="Methyl-accepting chemotaxis protein (MCP) signaling domain"/>
    <property type="match status" value="1"/>
</dbReference>
<dbReference type="InterPro" id="IPR004089">
    <property type="entry name" value="MCPsignal_dom"/>
</dbReference>
<dbReference type="SMART" id="SM00304">
    <property type="entry name" value="HAMP"/>
    <property type="match status" value="1"/>
</dbReference>
<dbReference type="Pfam" id="PF00015">
    <property type="entry name" value="MCPsignal"/>
    <property type="match status" value="1"/>
</dbReference>